<keyword evidence="3" id="KW-1185">Reference proteome</keyword>
<accession>A0A1P9WW90</accession>
<keyword evidence="1" id="KW-0732">Signal</keyword>
<dbReference type="STRING" id="1178516.AWR27_10055"/>
<name>A0A1P9WW90_9BACT</name>
<dbReference type="KEGG" id="smon:AWR27_10055"/>
<sequence length="146" mass="16797">MKLASVVLFCVFYSFATTTHAQKQFTPADLKTKILQREDSLRSLISVYRGRSMKRGRKSRIVGLRAVNGTFIKVYQERIKIFKSGQMLSRRTHLYLTMNGTVPVFGNNPILKIRAMNGKFLYANYQMPRQTLELFNENTVTTTSGF</sequence>
<evidence type="ECO:0000256" key="1">
    <source>
        <dbReference type="SAM" id="SignalP"/>
    </source>
</evidence>
<gene>
    <name evidence="2" type="ORF">AWR27_10055</name>
</gene>
<protein>
    <recommendedName>
        <fullName evidence="4">DUF4251 domain-containing protein</fullName>
    </recommendedName>
</protein>
<evidence type="ECO:0008006" key="4">
    <source>
        <dbReference type="Google" id="ProtNLM"/>
    </source>
</evidence>
<feature type="signal peptide" evidence="1">
    <location>
        <begin position="1"/>
        <end position="21"/>
    </location>
</feature>
<dbReference type="EMBL" id="CP014263">
    <property type="protein sequence ID" value="AQG79641.1"/>
    <property type="molecule type" value="Genomic_DNA"/>
</dbReference>
<dbReference type="Proteomes" id="UP000187941">
    <property type="component" value="Chromosome"/>
</dbReference>
<evidence type="ECO:0000313" key="3">
    <source>
        <dbReference type="Proteomes" id="UP000187941"/>
    </source>
</evidence>
<feature type="chain" id="PRO_5012185118" description="DUF4251 domain-containing protein" evidence="1">
    <location>
        <begin position="22"/>
        <end position="146"/>
    </location>
</feature>
<proteinExistence type="predicted"/>
<reference evidence="2 3" key="1">
    <citation type="submission" date="2016-01" db="EMBL/GenBank/DDBJ databases">
        <authorList>
            <person name="Oliw E.H."/>
        </authorList>
    </citation>
    <scope>NUCLEOTIDE SEQUENCE [LARGE SCALE GENOMIC DNA]</scope>
    <source>
        <strain evidence="2 3">DY10</strain>
    </source>
</reference>
<evidence type="ECO:0000313" key="2">
    <source>
        <dbReference type="EMBL" id="AQG79641.1"/>
    </source>
</evidence>
<dbReference type="RefSeq" id="WP_077131075.1">
    <property type="nucleotide sequence ID" value="NZ_CP014263.1"/>
</dbReference>
<organism evidence="2 3">
    <name type="scientific">Spirosoma montaniterrae</name>
    <dbReference type="NCBI Taxonomy" id="1178516"/>
    <lineage>
        <taxon>Bacteria</taxon>
        <taxon>Pseudomonadati</taxon>
        <taxon>Bacteroidota</taxon>
        <taxon>Cytophagia</taxon>
        <taxon>Cytophagales</taxon>
        <taxon>Cytophagaceae</taxon>
        <taxon>Spirosoma</taxon>
    </lineage>
</organism>
<dbReference type="AlphaFoldDB" id="A0A1P9WW90"/>